<dbReference type="InterPro" id="IPR001492">
    <property type="entry name" value="Flagellin"/>
</dbReference>
<keyword evidence="7" id="KW-0969">Cilium</keyword>
<dbReference type="GO" id="GO:0005198">
    <property type="term" value="F:structural molecule activity"/>
    <property type="evidence" value="ECO:0007669"/>
    <property type="project" value="InterPro"/>
</dbReference>
<keyword evidence="7" id="KW-0282">Flagellum</keyword>
<accession>A0A935W3H2</accession>
<dbReference type="Pfam" id="PF00669">
    <property type="entry name" value="Flagellin_N"/>
    <property type="match status" value="1"/>
</dbReference>
<protein>
    <submittedName>
        <fullName evidence="7">Flagellar hook-associated protein FlgL</fullName>
    </submittedName>
</protein>
<evidence type="ECO:0000259" key="6">
    <source>
        <dbReference type="Pfam" id="PF00700"/>
    </source>
</evidence>
<dbReference type="SUPFAM" id="SSF64518">
    <property type="entry name" value="Phase 1 flagellin"/>
    <property type="match status" value="1"/>
</dbReference>
<reference evidence="7 8" key="1">
    <citation type="submission" date="2020-10" db="EMBL/GenBank/DDBJ databases">
        <title>Connecting structure to function with the recovery of over 1000 high-quality activated sludge metagenome-assembled genomes encoding full-length rRNA genes using long-read sequencing.</title>
        <authorList>
            <person name="Singleton C.M."/>
            <person name="Petriglieri F."/>
            <person name="Kristensen J.M."/>
            <person name="Kirkegaard R.H."/>
            <person name="Michaelsen T.Y."/>
            <person name="Andersen M.H."/>
            <person name="Karst S.M."/>
            <person name="Dueholm M.S."/>
            <person name="Nielsen P.H."/>
            <person name="Albertsen M."/>
        </authorList>
    </citation>
    <scope>NUCLEOTIDE SEQUENCE [LARGE SCALE GENOMIC DNA]</scope>
    <source>
        <strain evidence="7">Fred_18-Q3-R57-64_BAT3C.720</strain>
    </source>
</reference>
<dbReference type="InterPro" id="IPR001029">
    <property type="entry name" value="Flagellin_N"/>
</dbReference>
<dbReference type="NCBIfam" id="TIGR02550">
    <property type="entry name" value="flagell_flgL"/>
    <property type="match status" value="1"/>
</dbReference>
<dbReference type="Pfam" id="PF00700">
    <property type="entry name" value="Flagellin_C"/>
    <property type="match status" value="1"/>
</dbReference>
<feature type="domain" description="Flagellin N-terminal" evidence="5">
    <location>
        <begin position="3"/>
        <end position="140"/>
    </location>
</feature>
<dbReference type="PANTHER" id="PTHR42792:SF1">
    <property type="entry name" value="FLAGELLAR HOOK-ASSOCIATED PROTEIN 3"/>
    <property type="match status" value="1"/>
</dbReference>
<evidence type="ECO:0000313" key="7">
    <source>
        <dbReference type="EMBL" id="MBK7952858.1"/>
    </source>
</evidence>
<dbReference type="Proteomes" id="UP000706151">
    <property type="component" value="Unassembled WGS sequence"/>
</dbReference>
<comment type="caution">
    <text evidence="7">The sequence shown here is derived from an EMBL/GenBank/DDBJ whole genome shotgun (WGS) entry which is preliminary data.</text>
</comment>
<keyword evidence="4" id="KW-0975">Bacterial flagellum</keyword>
<evidence type="ECO:0000256" key="2">
    <source>
        <dbReference type="ARBA" id="ARBA00004613"/>
    </source>
</evidence>
<dbReference type="InterPro" id="IPR013384">
    <property type="entry name" value="Flagell_FlgL"/>
</dbReference>
<keyword evidence="7" id="KW-0966">Cell projection</keyword>
<dbReference type="InterPro" id="IPR046358">
    <property type="entry name" value="Flagellin_C"/>
</dbReference>
<evidence type="ECO:0000256" key="4">
    <source>
        <dbReference type="ARBA" id="ARBA00023143"/>
    </source>
</evidence>
<comment type="similarity">
    <text evidence="3">Belongs to the bacterial flagellin family.</text>
</comment>
<sequence>MRISTNQIYGKGVLAMERNQSQLVKLQNQISSGRRLQSPADDPAAAAQALGVTQARQVAAQYAQNQGDASNRLSLVETQLTSLTDLLQSVRERVVQAGNTILADSDRQAIAADLEARFDEMLGIANSRDAQGEYLFSGYQGGKEPFARSAGTTPGSTSVTYSGDDGQRLLQVTSSQQMATNVTGSDLFMNIRASDGSTSVSAFQTLQKTIDLLRAPLAAGGAVAFSGQLQGQLGNLDQVLGKVSSVTATLGAHLQELDALSANSEALGIQYQQTLSDLEDLDYAKAIADFTMQQVSLEAAQKSFVAISDLSLFKYI</sequence>
<dbReference type="GO" id="GO:0071973">
    <property type="term" value="P:bacterial-type flagellum-dependent cell motility"/>
    <property type="evidence" value="ECO:0007669"/>
    <property type="project" value="InterPro"/>
</dbReference>
<dbReference type="PANTHER" id="PTHR42792">
    <property type="entry name" value="FLAGELLIN"/>
    <property type="match status" value="1"/>
</dbReference>
<name>A0A935W3H2_9PROT</name>
<dbReference type="EMBL" id="JADJOT010000002">
    <property type="protein sequence ID" value="MBK7952858.1"/>
    <property type="molecule type" value="Genomic_DNA"/>
</dbReference>
<evidence type="ECO:0000259" key="5">
    <source>
        <dbReference type="Pfam" id="PF00669"/>
    </source>
</evidence>
<evidence type="ECO:0000256" key="1">
    <source>
        <dbReference type="ARBA" id="ARBA00004365"/>
    </source>
</evidence>
<evidence type="ECO:0000313" key="8">
    <source>
        <dbReference type="Proteomes" id="UP000706151"/>
    </source>
</evidence>
<dbReference type="GO" id="GO:0005576">
    <property type="term" value="C:extracellular region"/>
    <property type="evidence" value="ECO:0007669"/>
    <property type="project" value="UniProtKB-SubCell"/>
</dbReference>
<comment type="subcellular location">
    <subcellularLocation>
        <location evidence="1">Bacterial flagellum</location>
    </subcellularLocation>
    <subcellularLocation>
        <location evidence="2">Secreted</location>
    </subcellularLocation>
</comment>
<dbReference type="GO" id="GO:0009424">
    <property type="term" value="C:bacterial-type flagellum hook"/>
    <property type="evidence" value="ECO:0007669"/>
    <property type="project" value="InterPro"/>
</dbReference>
<dbReference type="AlphaFoldDB" id="A0A935W3H2"/>
<organism evidence="7 8">
    <name type="scientific">Candidatus Accumulibacter affinis</name>
    <dbReference type="NCBI Taxonomy" id="2954384"/>
    <lineage>
        <taxon>Bacteria</taxon>
        <taxon>Pseudomonadati</taxon>
        <taxon>Pseudomonadota</taxon>
        <taxon>Betaproteobacteria</taxon>
        <taxon>Candidatus Accumulibacter</taxon>
    </lineage>
</organism>
<feature type="domain" description="Flagellin C-terminal" evidence="6">
    <location>
        <begin position="234"/>
        <end position="309"/>
    </location>
</feature>
<dbReference type="Gene3D" id="1.20.1330.10">
    <property type="entry name" value="f41 fragment of flagellin, N-terminal domain"/>
    <property type="match status" value="1"/>
</dbReference>
<evidence type="ECO:0000256" key="3">
    <source>
        <dbReference type="ARBA" id="ARBA00005709"/>
    </source>
</evidence>
<proteinExistence type="inferred from homology"/>
<gene>
    <name evidence="7" type="primary">flgL</name>
    <name evidence="7" type="ORF">IPK02_02195</name>
</gene>